<evidence type="ECO:0000256" key="1">
    <source>
        <dbReference type="ARBA" id="ARBA00004167"/>
    </source>
</evidence>
<dbReference type="GO" id="GO:0006508">
    <property type="term" value="P:proteolysis"/>
    <property type="evidence" value="ECO:0007669"/>
    <property type="project" value="InterPro"/>
</dbReference>
<dbReference type="SMART" id="SM00608">
    <property type="entry name" value="ACR"/>
    <property type="match status" value="1"/>
</dbReference>
<feature type="compositionally biased region" description="Low complexity" evidence="8">
    <location>
        <begin position="968"/>
        <end position="980"/>
    </location>
</feature>
<dbReference type="InterPro" id="IPR034027">
    <property type="entry name" value="Reprolysin_adamalysin"/>
</dbReference>
<evidence type="ECO:0000256" key="7">
    <source>
        <dbReference type="PROSITE-ProRule" id="PRU00276"/>
    </source>
</evidence>
<feature type="domain" description="Peptidase M12B" evidence="11">
    <location>
        <begin position="146"/>
        <end position="339"/>
    </location>
</feature>
<evidence type="ECO:0000256" key="4">
    <source>
        <dbReference type="ARBA" id="ARBA00023136"/>
    </source>
</evidence>
<dbReference type="Gene3D" id="3.40.390.10">
    <property type="entry name" value="Collagenase (Catalytic Domain)"/>
    <property type="match status" value="1"/>
</dbReference>
<evidence type="ECO:0000259" key="11">
    <source>
        <dbReference type="PROSITE" id="PS50215"/>
    </source>
</evidence>
<evidence type="ECO:0000256" key="8">
    <source>
        <dbReference type="SAM" id="MobiDB-lite"/>
    </source>
</evidence>
<dbReference type="InterPro" id="IPR001762">
    <property type="entry name" value="Disintegrin_dom"/>
</dbReference>
<evidence type="ECO:0000259" key="10">
    <source>
        <dbReference type="PROSITE" id="PS50214"/>
    </source>
</evidence>
<evidence type="ECO:0000313" key="13">
    <source>
        <dbReference type="Proteomes" id="UP000017246"/>
    </source>
</evidence>
<dbReference type="GO" id="GO:0004222">
    <property type="term" value="F:metalloendopeptidase activity"/>
    <property type="evidence" value="ECO:0007669"/>
    <property type="project" value="InterPro"/>
</dbReference>
<keyword evidence="7" id="KW-0862">Zinc</keyword>
<feature type="disulfide bond" evidence="7">
    <location>
        <begin position="254"/>
        <end position="334"/>
    </location>
</feature>
<keyword evidence="7" id="KW-0479">Metal-binding</keyword>
<evidence type="ECO:0000256" key="6">
    <source>
        <dbReference type="PROSITE-ProRule" id="PRU00068"/>
    </source>
</evidence>
<dbReference type="CDD" id="cd04269">
    <property type="entry name" value="ZnMc_adamalysin_II_like"/>
    <property type="match status" value="1"/>
</dbReference>
<feature type="transmembrane region" description="Helical" evidence="9">
    <location>
        <begin position="723"/>
        <end position="748"/>
    </location>
</feature>
<keyword evidence="5 7" id="KW-1015">Disulfide bond</keyword>
<feature type="binding site" evidence="7">
    <location>
        <position position="284"/>
    </location>
    <ligand>
        <name>Zn(2+)</name>
        <dbReference type="ChEBI" id="CHEBI:29105"/>
        <note>catalytic</note>
    </ligand>
</feature>
<keyword evidence="4 9" id="KW-0472">Membrane</keyword>
<dbReference type="OrthoDB" id="5951731at2759"/>
<feature type="compositionally biased region" description="Low complexity" evidence="8">
    <location>
        <begin position="899"/>
        <end position="911"/>
    </location>
</feature>
<dbReference type="SUPFAM" id="SSF57552">
    <property type="entry name" value="Blood coagulation inhibitor (disintegrin)"/>
    <property type="match status" value="1"/>
</dbReference>
<feature type="disulfide bond" evidence="6">
    <location>
        <begin position="459"/>
        <end position="479"/>
    </location>
</feature>
<evidence type="ECO:0000313" key="12">
    <source>
        <dbReference type="EMBL" id="CDS40735.1"/>
    </source>
</evidence>
<feature type="compositionally biased region" description="Polar residues" evidence="8">
    <location>
        <begin position="982"/>
        <end position="991"/>
    </location>
</feature>
<dbReference type="Proteomes" id="UP000017246">
    <property type="component" value="Unassembled WGS sequence"/>
</dbReference>
<feature type="active site" evidence="7">
    <location>
        <position position="281"/>
    </location>
</feature>
<dbReference type="SMART" id="SM00050">
    <property type="entry name" value="DISIN"/>
    <property type="match status" value="1"/>
</dbReference>
<dbReference type="AlphaFoldDB" id="A0A068Y7H4"/>
<evidence type="ECO:0000256" key="3">
    <source>
        <dbReference type="ARBA" id="ARBA00022989"/>
    </source>
</evidence>
<accession>A0A068Y7H4</accession>
<dbReference type="Pfam" id="PF01421">
    <property type="entry name" value="Reprolysin"/>
    <property type="match status" value="1"/>
</dbReference>
<feature type="domain" description="Disintegrin" evidence="10">
    <location>
        <begin position="387"/>
        <end position="487"/>
    </location>
</feature>
<protein>
    <submittedName>
        <fullName evidence="12">Subfamily M12B unassigned peptidase</fullName>
    </submittedName>
</protein>
<feature type="binding site" evidence="7">
    <location>
        <position position="280"/>
    </location>
    <ligand>
        <name>Zn(2+)</name>
        <dbReference type="ChEBI" id="CHEBI:29105"/>
        <note>catalytic</note>
    </ligand>
</feature>
<keyword evidence="2 9" id="KW-0812">Transmembrane</keyword>
<dbReference type="PROSITE" id="PS01186">
    <property type="entry name" value="EGF_2"/>
    <property type="match status" value="1"/>
</dbReference>
<dbReference type="Pfam" id="PF00200">
    <property type="entry name" value="Disintegrin"/>
    <property type="match status" value="1"/>
</dbReference>
<reference evidence="12" key="1">
    <citation type="journal article" date="2013" name="Nature">
        <title>The genomes of four tapeworm species reveal adaptations to parasitism.</title>
        <authorList>
            <person name="Tsai I.J."/>
            <person name="Zarowiecki M."/>
            <person name="Holroyd N."/>
            <person name="Garciarrubio A."/>
            <person name="Sanchez-Flores A."/>
            <person name="Brooks K.L."/>
            <person name="Tracey A."/>
            <person name="Bobes R.J."/>
            <person name="Fragoso G."/>
            <person name="Sciutto E."/>
            <person name="Aslett M."/>
            <person name="Beasley H."/>
            <person name="Bennett H.M."/>
            <person name="Cai J."/>
            <person name="Camicia F."/>
            <person name="Clark R."/>
            <person name="Cucher M."/>
            <person name="De Silva N."/>
            <person name="Day T.A."/>
            <person name="Deplazes P."/>
            <person name="Estrada K."/>
            <person name="Fernandez C."/>
            <person name="Holland P.W."/>
            <person name="Hou J."/>
            <person name="Hu S."/>
            <person name="Huckvale T."/>
            <person name="Hung S.S."/>
            <person name="Kamenetzky L."/>
            <person name="Keane J.A."/>
            <person name="Kiss F."/>
            <person name="Koziol U."/>
            <person name="Lambert O."/>
            <person name="Liu K."/>
            <person name="Luo X."/>
            <person name="Luo Y."/>
            <person name="Macchiaroli N."/>
            <person name="Nichol S."/>
            <person name="Paps J."/>
            <person name="Parkinson J."/>
            <person name="Pouchkina-Stantcheva N."/>
            <person name="Riddiford N."/>
            <person name="Rosenzvit M."/>
            <person name="Salinas G."/>
            <person name="Wasmuth J.D."/>
            <person name="Zamanian M."/>
            <person name="Zheng Y."/>
            <person name="Cai X."/>
            <person name="Soberon X."/>
            <person name="Olson P.D."/>
            <person name="Laclette J.P."/>
            <person name="Brehm K."/>
            <person name="Berriman M."/>
            <person name="Garciarrubio A."/>
            <person name="Bobes R.J."/>
            <person name="Fragoso G."/>
            <person name="Sanchez-Flores A."/>
            <person name="Estrada K."/>
            <person name="Cevallos M.A."/>
            <person name="Morett E."/>
            <person name="Gonzalez V."/>
            <person name="Portillo T."/>
            <person name="Ochoa-Leyva A."/>
            <person name="Jose M.V."/>
            <person name="Sciutto E."/>
            <person name="Landa A."/>
            <person name="Jimenez L."/>
            <person name="Valdes V."/>
            <person name="Carrero J.C."/>
            <person name="Larralde C."/>
            <person name="Morales-Montor J."/>
            <person name="Limon-Lason J."/>
            <person name="Soberon X."/>
            <person name="Laclette J.P."/>
        </authorList>
    </citation>
    <scope>NUCLEOTIDE SEQUENCE [LARGE SCALE GENOMIC DNA]</scope>
</reference>
<sequence length="1036" mass="114494">MGCSSSLGFSSLAFTGTRWRSFTLLGFFLIQILFASVKISNSYSDKLTWISSIVGSRSPPLFAYLQRLNSSNAFTNLTHHYAPMALLESAMLFSREQQVNRLKRRNKPKSRRIEQSPRVVFRNITAANKILHPVQVFHRPGGKGPYIVELYVVVDEKFVSSFSHDVVQIVTRVNSIFQAVNALFAQFNVQLIIVGLEIWEKNRVNLEAEEHFLKTLASFKRTEVNVRHDCLFALLGDTDQASNTRGRANREVMCKYSSCVSFVRDSQYMEVNETARTAAHELGHNFGLRHDTENCECQGCIMATGVEFGTATMEWSLCSVRDMPNLLHYGMGACLHDVPVHSHTSLLPRQTRLLEVNGPSVIHTYTAMNTRRGTPELFQSTPTSLKRSLCGNGKLDPGEECDCGTADTCPKEVQACCDVKTCSLLAGAECATGPCCDIQSAFGDPSHAICKLKQSGSVCREAGNSCDLPEYCDGGSEWCPADVFKTDGEVCYTKEGYKSHCIRGGCNAPDEWCRVLWGPTGTAAGPGCVAYNMMRDDNHAVDKVANCGRLRPRGDERWREMDQWPSKACSDWADAECGRLWCTHQNEKAMLLGWQEQQPRMEPHSQRTCVALVYDPPDPLQHSETTPETGFFGPGWGDAASVTQDAGMTPDGTPCQRGLCYNGTCIRRDQLPFRKMCNCNYNGVCNNLGHCHCNIGYAPPDCTESGNGGSVDSGPPPPSWHEYGFIFAICFIVFVLCPAFLLCMYCLLCRCRKRRLIFPKSWPLPPPSSYGERFDWGGFFNSIWQCCRECKPYFDNDPPIIVAFGPPDSKDLIKVGHIFTTSGNSSLRNGHSRKAATAKLNGNALHAVAYPVATNEPHGFSPDTFRRELMQEFNKGSKKPGFLGDLETAWEAAERETGTSKNSSLGSLTSGSGSGGVRVEISSPRLENTTFKGETRSLALAAQIQQQQRTARCRRLADTPISKTTVQGSHHPISSIGGISARTKQFPTTPSEPAKPDISAPTLQTSTYKHDLVELPEAYSTLKNPKKVKESSQSNN</sequence>
<dbReference type="PROSITE" id="PS50214">
    <property type="entry name" value="DISINTEGRIN_2"/>
    <property type="match status" value="1"/>
</dbReference>
<organism evidence="12 13">
    <name type="scientific">Echinococcus multilocularis</name>
    <name type="common">Fox tapeworm</name>
    <dbReference type="NCBI Taxonomy" id="6211"/>
    <lineage>
        <taxon>Eukaryota</taxon>
        <taxon>Metazoa</taxon>
        <taxon>Spiralia</taxon>
        <taxon>Lophotrochozoa</taxon>
        <taxon>Platyhelminthes</taxon>
        <taxon>Cestoda</taxon>
        <taxon>Eucestoda</taxon>
        <taxon>Cyclophyllidea</taxon>
        <taxon>Taeniidae</taxon>
        <taxon>Echinococcus</taxon>
    </lineage>
</organism>
<feature type="binding site" evidence="7">
    <location>
        <position position="290"/>
    </location>
    <ligand>
        <name>Zn(2+)</name>
        <dbReference type="ChEBI" id="CHEBI:29105"/>
        <note>catalytic</note>
    </ligand>
</feature>
<proteinExistence type="predicted"/>
<dbReference type="PANTHER" id="PTHR11905:SF159">
    <property type="entry name" value="ADAM METALLOPROTEASE"/>
    <property type="match status" value="1"/>
</dbReference>
<dbReference type="InterPro" id="IPR024079">
    <property type="entry name" value="MetalloPept_cat_dom_sf"/>
</dbReference>
<name>A0A068Y7H4_ECHMU</name>
<evidence type="ECO:0000256" key="9">
    <source>
        <dbReference type="SAM" id="Phobius"/>
    </source>
</evidence>
<dbReference type="Gene3D" id="4.10.70.10">
    <property type="entry name" value="Disintegrin domain"/>
    <property type="match status" value="1"/>
</dbReference>
<dbReference type="InterPro" id="IPR001590">
    <property type="entry name" value="Peptidase_M12B"/>
</dbReference>
<keyword evidence="3 9" id="KW-1133">Transmembrane helix</keyword>
<dbReference type="PANTHER" id="PTHR11905">
    <property type="entry name" value="ADAM A DISINTEGRIN AND METALLOPROTEASE DOMAIN"/>
    <property type="match status" value="1"/>
</dbReference>
<dbReference type="InterPro" id="IPR000742">
    <property type="entry name" value="EGF"/>
</dbReference>
<dbReference type="SUPFAM" id="SSF55486">
    <property type="entry name" value="Metalloproteases ('zincins'), catalytic domain"/>
    <property type="match status" value="1"/>
</dbReference>
<dbReference type="EMBL" id="LN902841">
    <property type="protein sequence ID" value="CDS40735.1"/>
    <property type="molecule type" value="Genomic_DNA"/>
</dbReference>
<dbReference type="Pfam" id="PF08516">
    <property type="entry name" value="ADAM_CR"/>
    <property type="match status" value="1"/>
</dbReference>
<dbReference type="GO" id="GO:0016020">
    <property type="term" value="C:membrane"/>
    <property type="evidence" value="ECO:0007669"/>
    <property type="project" value="UniProtKB-SubCell"/>
</dbReference>
<dbReference type="STRING" id="6211.A0A068Y7H4"/>
<dbReference type="InterPro" id="IPR006586">
    <property type="entry name" value="ADAM_Cys-rich"/>
</dbReference>
<evidence type="ECO:0000256" key="2">
    <source>
        <dbReference type="ARBA" id="ARBA00022692"/>
    </source>
</evidence>
<dbReference type="OMA" id="ENCECQG"/>
<feature type="region of interest" description="Disordered" evidence="8">
    <location>
        <begin position="962"/>
        <end position="1010"/>
    </location>
</feature>
<reference evidence="12" key="2">
    <citation type="submission" date="2015-11" db="EMBL/GenBank/DDBJ databases">
        <authorList>
            <person name="Zhang Y."/>
            <person name="Guo Z."/>
        </authorList>
    </citation>
    <scope>NUCLEOTIDE SEQUENCE</scope>
</reference>
<dbReference type="GO" id="GO:0046872">
    <property type="term" value="F:metal ion binding"/>
    <property type="evidence" value="ECO:0007669"/>
    <property type="project" value="UniProtKB-KW"/>
</dbReference>
<dbReference type="PROSITE" id="PS50215">
    <property type="entry name" value="ADAM_MEPRO"/>
    <property type="match status" value="1"/>
</dbReference>
<comment type="subcellular location">
    <subcellularLocation>
        <location evidence="1">Membrane</location>
        <topology evidence="1">Single-pass membrane protein</topology>
    </subcellularLocation>
</comment>
<dbReference type="InterPro" id="IPR036436">
    <property type="entry name" value="Disintegrin_dom_sf"/>
</dbReference>
<keyword evidence="13" id="KW-1185">Reference proteome</keyword>
<feature type="region of interest" description="Disordered" evidence="8">
    <location>
        <begin position="893"/>
        <end position="932"/>
    </location>
</feature>
<dbReference type="eggNOG" id="KOG3607">
    <property type="taxonomic scope" value="Eukaryota"/>
</dbReference>
<gene>
    <name evidence="12" type="ORF">EmuJ_000832900</name>
</gene>
<comment type="caution">
    <text evidence="7">Lacks conserved residue(s) required for the propagation of feature annotation.</text>
</comment>
<evidence type="ECO:0000256" key="5">
    <source>
        <dbReference type="ARBA" id="ARBA00023157"/>
    </source>
</evidence>